<dbReference type="SMART" id="SM00050">
    <property type="entry name" value="DISIN"/>
    <property type="match status" value="1"/>
</dbReference>
<dbReference type="InterPro" id="IPR024079">
    <property type="entry name" value="MetalloPept_cat_dom_sf"/>
</dbReference>
<dbReference type="GO" id="GO:0004222">
    <property type="term" value="F:metalloendopeptidase activity"/>
    <property type="evidence" value="ECO:0007669"/>
    <property type="project" value="InterPro"/>
</dbReference>
<accession>A0A7D9HQK1</accession>
<dbReference type="EMBL" id="CACRXK020001308">
    <property type="protein sequence ID" value="CAB3988340.1"/>
    <property type="molecule type" value="Genomic_DNA"/>
</dbReference>
<keyword evidence="3" id="KW-1185">Reference proteome</keyword>
<dbReference type="InterPro" id="IPR036436">
    <property type="entry name" value="Disintegrin_dom_sf"/>
</dbReference>
<proteinExistence type="predicted"/>
<feature type="binding site" evidence="1">
    <location>
        <position position="339"/>
    </location>
    <ligand>
        <name>Zn(2+)</name>
        <dbReference type="ChEBI" id="CHEBI:29105"/>
        <note>catalytic</note>
    </ligand>
</feature>
<evidence type="ECO:0000256" key="1">
    <source>
        <dbReference type="PROSITE-ProRule" id="PRU00276"/>
    </source>
</evidence>
<dbReference type="Gene3D" id="4.10.70.10">
    <property type="entry name" value="Disintegrin domain"/>
    <property type="match status" value="1"/>
</dbReference>
<dbReference type="GO" id="GO:0046872">
    <property type="term" value="F:metal ion binding"/>
    <property type="evidence" value="ECO:0007669"/>
    <property type="project" value="UniProtKB-KW"/>
</dbReference>
<evidence type="ECO:0000313" key="2">
    <source>
        <dbReference type="EMBL" id="CAB3988340.1"/>
    </source>
</evidence>
<dbReference type="Gene3D" id="3.40.390.10">
    <property type="entry name" value="Collagenase (Catalytic Domain)"/>
    <property type="match status" value="1"/>
</dbReference>
<dbReference type="Gene3D" id="4.10.70.30">
    <property type="match status" value="1"/>
</dbReference>
<dbReference type="GO" id="GO:0007219">
    <property type="term" value="P:Notch signaling pathway"/>
    <property type="evidence" value="ECO:0007669"/>
    <property type="project" value="TreeGrafter"/>
</dbReference>
<dbReference type="Pfam" id="PF16698">
    <property type="entry name" value="ADAM17_MPD"/>
    <property type="match status" value="1"/>
</dbReference>
<dbReference type="PANTHER" id="PTHR45702:SF2">
    <property type="entry name" value="KUZBANIAN, ISOFORM A"/>
    <property type="match status" value="1"/>
</dbReference>
<reference evidence="2" key="1">
    <citation type="submission" date="2020-04" db="EMBL/GenBank/DDBJ databases">
        <authorList>
            <person name="Alioto T."/>
            <person name="Alioto T."/>
            <person name="Gomez Garrido J."/>
        </authorList>
    </citation>
    <scope>NUCLEOTIDE SEQUENCE</scope>
    <source>
        <strain evidence="2">A484AB</strain>
    </source>
</reference>
<dbReference type="GO" id="GO:0006509">
    <property type="term" value="P:membrane protein ectodomain proteolysis"/>
    <property type="evidence" value="ECO:0007669"/>
    <property type="project" value="TreeGrafter"/>
</dbReference>
<comment type="caution">
    <text evidence="1">Lacks conserved residue(s) required for the propagation of feature annotation.</text>
</comment>
<dbReference type="SUPFAM" id="SSF55486">
    <property type="entry name" value="Metalloproteases ('zincins'), catalytic domain"/>
    <property type="match status" value="1"/>
</dbReference>
<feature type="binding site" evidence="1">
    <location>
        <position position="349"/>
    </location>
    <ligand>
        <name>Zn(2+)</name>
        <dbReference type="ChEBI" id="CHEBI:29105"/>
        <note>catalytic</note>
    </ligand>
</feature>
<dbReference type="InterPro" id="IPR032029">
    <property type="entry name" value="ADAM17_MPD"/>
</dbReference>
<feature type="binding site" evidence="1">
    <location>
        <position position="343"/>
    </location>
    <ligand>
        <name>Zn(2+)</name>
        <dbReference type="ChEBI" id="CHEBI:29105"/>
        <note>catalytic</note>
    </ligand>
</feature>
<dbReference type="InterPro" id="IPR001762">
    <property type="entry name" value="Disintegrin_dom"/>
</dbReference>
<name>A0A7D9HQK1_PARCT</name>
<feature type="active site" evidence="1">
    <location>
        <position position="340"/>
    </location>
</feature>
<dbReference type="Proteomes" id="UP001152795">
    <property type="component" value="Unassembled WGS sequence"/>
</dbReference>
<dbReference type="GO" id="GO:0005886">
    <property type="term" value="C:plasma membrane"/>
    <property type="evidence" value="ECO:0007669"/>
    <property type="project" value="TreeGrafter"/>
</dbReference>
<evidence type="ECO:0000313" key="3">
    <source>
        <dbReference type="Proteomes" id="UP001152795"/>
    </source>
</evidence>
<dbReference type="AlphaFoldDB" id="A0A7D9HQK1"/>
<protein>
    <submittedName>
        <fullName evidence="2">Disintegrin and metallo ase domain-containing 10-like</fullName>
    </submittedName>
</protein>
<keyword evidence="1" id="KW-0862">Zinc</keyword>
<dbReference type="InterPro" id="IPR001590">
    <property type="entry name" value="Peptidase_M12B"/>
</dbReference>
<dbReference type="OrthoDB" id="2149267at2759"/>
<organism evidence="2 3">
    <name type="scientific">Paramuricea clavata</name>
    <name type="common">Red gorgonian</name>
    <name type="synonym">Violescent sea-whip</name>
    <dbReference type="NCBI Taxonomy" id="317549"/>
    <lineage>
        <taxon>Eukaryota</taxon>
        <taxon>Metazoa</taxon>
        <taxon>Cnidaria</taxon>
        <taxon>Anthozoa</taxon>
        <taxon>Octocorallia</taxon>
        <taxon>Malacalcyonacea</taxon>
        <taxon>Plexauridae</taxon>
        <taxon>Paramuricea</taxon>
    </lineage>
</organism>
<sequence>MDGKLTDQLVDFVSYYETTKLDIRVLDNNGSHKRSNAAGFLLNLSAFDRNFSAILWPDNKVFQSKVQVKIISKYKEHTKWLSENLIYEGQLTDKAESRVSGYFTRGQFHGQISVQQEDTFYIEAFRNRLNQSHDTIIIYREKDIIENYTSCSHTYSVPQIRDHVTKHRRSKRLSTYYNSCPVLVAADSNFYKHVGKSSTSTTLAKMAYYISEADKIFRSTKFYEGQDESIGVIIASLVVYEDLKSEGIFSSPSDIPVDKYLKSWSKLNHDSYCLSLLLTYRDFSKGVLGLAWLAELNTLGGICEPWNTHYSMSFNTAVVTFLNHGKMIGDRTATLTVAHELGHGFGAQHDQEECQPGGRDGNYIMYEHSSDAAHPNNDKFSQCSVNDMRKMLQARAHECFTDGSSYCGNEIIETGEQCDCGDRTGCHIRDPCCVAKDDWLLNIRRCRLKSTAQCSPKAGACCTSECKFINDTERKVCQEETECSFTSYCENGTCPGTQRKPDNKICNNGSNVCKNGECKGSICSYYGLNQCPCDEMGYLCQVCCNNTMDECVPSSQFTGSILTLPDKTPCGENKFCDDIGQCEEHTDQYYENEDSFDVIIYWLKNKWYIFLFIAIATAAKIVFISYRHCRVHRARRHEAQSEGLETIHTEYPSRLQMESYQQTHSETTQL</sequence>
<dbReference type="InterPro" id="IPR051489">
    <property type="entry name" value="ADAM_Metalloproteinase"/>
</dbReference>
<dbReference type="PROSITE" id="PS50214">
    <property type="entry name" value="DISINTEGRIN_2"/>
    <property type="match status" value="1"/>
</dbReference>
<dbReference type="Pfam" id="PF13688">
    <property type="entry name" value="Reprolysin_5"/>
    <property type="match status" value="1"/>
</dbReference>
<dbReference type="PROSITE" id="PS50215">
    <property type="entry name" value="ADAM_MEPRO"/>
    <property type="match status" value="1"/>
</dbReference>
<comment type="caution">
    <text evidence="2">The sequence shown here is derived from an EMBL/GenBank/DDBJ whole genome shotgun (WGS) entry which is preliminary data.</text>
</comment>
<keyword evidence="1" id="KW-0479">Metal-binding</keyword>
<gene>
    <name evidence="2" type="ORF">PACLA_8A016469</name>
</gene>
<dbReference type="PANTHER" id="PTHR45702">
    <property type="entry name" value="ADAM10/ADAM17 METALLOPEPTIDASE FAMILY MEMBER"/>
    <property type="match status" value="1"/>
</dbReference>